<evidence type="ECO:0000256" key="13">
    <source>
        <dbReference type="ARBA" id="ARBA00025652"/>
    </source>
</evidence>
<dbReference type="FunFam" id="1.10.340.30:FF:000006">
    <property type="entry name" value="N-glycosylase/DNA lyase isoform X2"/>
    <property type="match status" value="1"/>
</dbReference>
<keyword evidence="6" id="KW-0227">DNA damage</keyword>
<dbReference type="Pfam" id="PF00730">
    <property type="entry name" value="HhH-GPD"/>
    <property type="match status" value="1"/>
</dbReference>
<dbReference type="SUPFAM" id="SSF48150">
    <property type="entry name" value="DNA-glycosylase"/>
    <property type="match status" value="1"/>
</dbReference>
<dbReference type="CDD" id="cd00056">
    <property type="entry name" value="ENDO3c"/>
    <property type="match status" value="1"/>
</dbReference>
<dbReference type="SUPFAM" id="SSF55945">
    <property type="entry name" value="TATA-box binding protein-like"/>
    <property type="match status" value="1"/>
</dbReference>
<dbReference type="InterPro" id="IPR052054">
    <property type="entry name" value="Oxidative_DNA_repair_enzyme"/>
</dbReference>
<dbReference type="InParanoid" id="A0A6P8IR40"/>
<feature type="region of interest" description="Disordered" evidence="16">
    <location>
        <begin position="334"/>
        <end position="356"/>
    </location>
</feature>
<evidence type="ECO:0000256" key="2">
    <source>
        <dbReference type="ARBA" id="ARBA00004324"/>
    </source>
</evidence>
<dbReference type="RefSeq" id="XP_031568870.1">
    <property type="nucleotide sequence ID" value="XM_031713010.1"/>
</dbReference>
<evidence type="ECO:0000256" key="1">
    <source>
        <dbReference type="ARBA" id="ARBA00004109"/>
    </source>
</evidence>
<dbReference type="SMART" id="SM00478">
    <property type="entry name" value="ENDO3c"/>
    <property type="match status" value="1"/>
</dbReference>
<dbReference type="FunFam" id="3.30.310.40:FF:000001">
    <property type="entry name" value="N-glycosylase/DNA lyase isoform X2"/>
    <property type="match status" value="1"/>
</dbReference>
<evidence type="ECO:0000256" key="11">
    <source>
        <dbReference type="ARBA" id="ARBA00023268"/>
    </source>
</evidence>
<reference evidence="19" key="1">
    <citation type="submission" date="2025-08" db="UniProtKB">
        <authorList>
            <consortium name="RefSeq"/>
        </authorList>
    </citation>
    <scope>IDENTIFICATION</scope>
    <source>
        <tissue evidence="19">Tentacle</tissue>
    </source>
</reference>
<dbReference type="GO" id="GO:0006289">
    <property type="term" value="P:nucleotide-excision repair"/>
    <property type="evidence" value="ECO:0007669"/>
    <property type="project" value="InterPro"/>
</dbReference>
<keyword evidence="8" id="KW-0234">DNA repair</keyword>
<evidence type="ECO:0000256" key="6">
    <source>
        <dbReference type="ARBA" id="ARBA00022763"/>
    </source>
</evidence>
<comment type="function">
    <text evidence="13">DNA repair enzyme that incises DNA at 8-oxoG residues. Excises 7,8-dihydro-8-oxoguanine and 2,6-diamino-4-hydroxy-5-N-methylformamidopyrimidine (FAPY) from damaged DNA. Has a beta-lyase activity that nicks DNA 3' to the lesion.</text>
</comment>
<organism evidence="18 19">
    <name type="scientific">Actinia tenebrosa</name>
    <name type="common">Australian red waratah sea anemone</name>
    <dbReference type="NCBI Taxonomy" id="6105"/>
    <lineage>
        <taxon>Eukaryota</taxon>
        <taxon>Metazoa</taxon>
        <taxon>Cnidaria</taxon>
        <taxon>Anthozoa</taxon>
        <taxon>Hexacorallia</taxon>
        <taxon>Actiniaria</taxon>
        <taxon>Actiniidae</taxon>
        <taxon>Actinia</taxon>
    </lineage>
</organism>
<dbReference type="InterPro" id="IPR023170">
    <property type="entry name" value="HhH_base_excis_C"/>
</dbReference>
<dbReference type="Pfam" id="PF07934">
    <property type="entry name" value="OGG_N"/>
    <property type="match status" value="1"/>
</dbReference>
<evidence type="ECO:0000256" key="16">
    <source>
        <dbReference type="SAM" id="MobiDB-lite"/>
    </source>
</evidence>
<sequence>MAARSWRSIPCKVNQVRLDIILTSGQSFRWRKTGDKEWTSVLKGKVWTLTQDEQNILYRVYEPQKVFAETKKSSKKSIKKPNTSIATLILEEENDVILREYFQLDIDLSRLYSKWTEVDPYFSKICKVFPGVRALRQDPLENLFSFICSSNNNISRITGMVEKLCVLYGEKVTELNGVEYFSFPDVSALAGPKVEQQLRAHGFGYRAKYIQQSAKIIQEKGKDWLMGLRDVGYEDAHKALCELPGVGSKVADCVCLMSLDKTNAIPVDTHVWQITEKYYMKNLSKTKSLTDKLYKQIGDYYRKLFGDFAGWAQFVLFSADLKKFQNMQDSVDRQISQKRASSMEQEVEKNKKSKKQ</sequence>
<keyword evidence="9" id="KW-0456">Lyase</keyword>
<dbReference type="InterPro" id="IPR011257">
    <property type="entry name" value="DNA_glycosylase"/>
</dbReference>
<dbReference type="GO" id="GO:0016363">
    <property type="term" value="C:nuclear matrix"/>
    <property type="evidence" value="ECO:0007669"/>
    <property type="project" value="UniProtKB-SubCell"/>
</dbReference>
<dbReference type="FunCoup" id="A0A6P8IR40">
    <property type="interactions" value="2404"/>
</dbReference>
<evidence type="ECO:0000256" key="9">
    <source>
        <dbReference type="ARBA" id="ARBA00023239"/>
    </source>
</evidence>
<keyword evidence="12" id="KW-0326">Glycosidase</keyword>
<dbReference type="GO" id="GO:0003684">
    <property type="term" value="F:damaged DNA binding"/>
    <property type="evidence" value="ECO:0007669"/>
    <property type="project" value="InterPro"/>
</dbReference>
<evidence type="ECO:0000256" key="3">
    <source>
        <dbReference type="ARBA" id="ARBA00004642"/>
    </source>
</evidence>
<evidence type="ECO:0000256" key="5">
    <source>
        <dbReference type="ARBA" id="ARBA00012720"/>
    </source>
</evidence>
<dbReference type="InterPro" id="IPR012904">
    <property type="entry name" value="OGG_N"/>
</dbReference>
<dbReference type="Gene3D" id="1.10.1670.10">
    <property type="entry name" value="Helix-hairpin-Helix base-excision DNA repair enzymes (C-terminal)"/>
    <property type="match status" value="1"/>
</dbReference>
<keyword evidence="11" id="KW-0511">Multifunctional enzyme</keyword>
<accession>A0A6P8IR40</accession>
<dbReference type="PANTHER" id="PTHR10242">
    <property type="entry name" value="8-OXOGUANINE DNA GLYCOSYLASE"/>
    <property type="match status" value="1"/>
</dbReference>
<dbReference type="AlphaFoldDB" id="A0A6P8IR40"/>
<name>A0A6P8IR40_ACTTE</name>
<gene>
    <name evidence="19" type="primary">LOC116303465</name>
</gene>
<protein>
    <recommendedName>
        <fullName evidence="15">N-glycosylase/DNA lyase</fullName>
        <ecNumber evidence="5">4.2.99.18</ecNumber>
    </recommendedName>
</protein>
<dbReference type="FunFam" id="1.10.1670.10:FF:000005">
    <property type="entry name" value="N-glycosylase/DNA lyase OGG1"/>
    <property type="match status" value="1"/>
</dbReference>
<evidence type="ECO:0000256" key="7">
    <source>
        <dbReference type="ARBA" id="ARBA00022801"/>
    </source>
</evidence>
<dbReference type="Gene3D" id="3.30.310.40">
    <property type="match status" value="1"/>
</dbReference>
<evidence type="ECO:0000256" key="10">
    <source>
        <dbReference type="ARBA" id="ARBA00023242"/>
    </source>
</evidence>
<evidence type="ECO:0000313" key="18">
    <source>
        <dbReference type="Proteomes" id="UP000515163"/>
    </source>
</evidence>
<dbReference type="Gene3D" id="1.10.340.30">
    <property type="entry name" value="Hypothetical protein, domain 2"/>
    <property type="match status" value="1"/>
</dbReference>
<dbReference type="PANTHER" id="PTHR10242:SF2">
    <property type="entry name" value="N-GLYCOSYLASE_DNA LYASE"/>
    <property type="match status" value="1"/>
</dbReference>
<evidence type="ECO:0000256" key="8">
    <source>
        <dbReference type="ARBA" id="ARBA00023204"/>
    </source>
</evidence>
<dbReference type="EC" id="4.2.99.18" evidence="5"/>
<dbReference type="KEGG" id="aten:116303465"/>
<evidence type="ECO:0000256" key="4">
    <source>
        <dbReference type="ARBA" id="ARBA00010679"/>
    </source>
</evidence>
<feature type="domain" description="HhH-GPD" evidence="17">
    <location>
        <begin position="148"/>
        <end position="314"/>
    </location>
</feature>
<evidence type="ECO:0000259" key="17">
    <source>
        <dbReference type="SMART" id="SM00478"/>
    </source>
</evidence>
<evidence type="ECO:0000256" key="12">
    <source>
        <dbReference type="ARBA" id="ARBA00023295"/>
    </source>
</evidence>
<dbReference type="Proteomes" id="UP000515163">
    <property type="component" value="Unplaced"/>
</dbReference>
<keyword evidence="10" id="KW-0539">Nucleus</keyword>
<dbReference type="GeneID" id="116303465"/>
<evidence type="ECO:0000256" key="14">
    <source>
        <dbReference type="ARBA" id="ARBA00044632"/>
    </source>
</evidence>
<comment type="subcellular location">
    <subcellularLocation>
        <location evidence="1">Nucleus matrix</location>
    </subcellularLocation>
    <subcellularLocation>
        <location evidence="2">Nucleus speckle</location>
    </subcellularLocation>
    <subcellularLocation>
        <location evidence="3">Nucleus</location>
        <location evidence="3">Nucleoplasm</location>
    </subcellularLocation>
</comment>
<dbReference type="GO" id="GO:0140078">
    <property type="term" value="F:class I DNA-(apurinic or apyrimidinic site) endonuclease activity"/>
    <property type="evidence" value="ECO:0007669"/>
    <property type="project" value="UniProtKB-EC"/>
</dbReference>
<keyword evidence="18" id="KW-1185">Reference proteome</keyword>
<dbReference type="GO" id="GO:0016607">
    <property type="term" value="C:nuclear speck"/>
    <property type="evidence" value="ECO:0007669"/>
    <property type="project" value="UniProtKB-SubCell"/>
</dbReference>
<dbReference type="GO" id="GO:0006285">
    <property type="term" value="P:base-excision repair, AP site formation"/>
    <property type="evidence" value="ECO:0007669"/>
    <property type="project" value="TreeGrafter"/>
</dbReference>
<comment type="catalytic activity">
    <reaction evidence="14">
        <text>2'-deoxyribonucleotide-(2'-deoxyribose 5'-phosphate)-2'-deoxyribonucleotide-DNA = a 3'-end 2'-deoxyribonucleotide-(2,3-dehydro-2,3-deoxyribose 5'-phosphate)-DNA + a 5'-end 5'-phospho-2'-deoxyribonucleoside-DNA + H(+)</text>
        <dbReference type="Rhea" id="RHEA:66592"/>
        <dbReference type="Rhea" id="RHEA-COMP:13180"/>
        <dbReference type="Rhea" id="RHEA-COMP:16897"/>
        <dbReference type="Rhea" id="RHEA-COMP:17067"/>
        <dbReference type="ChEBI" id="CHEBI:15378"/>
        <dbReference type="ChEBI" id="CHEBI:136412"/>
        <dbReference type="ChEBI" id="CHEBI:157695"/>
        <dbReference type="ChEBI" id="CHEBI:167181"/>
        <dbReference type="EC" id="4.2.99.18"/>
    </reaction>
</comment>
<dbReference type="GO" id="GO:0034039">
    <property type="term" value="F:8-oxo-7,8-dihydroguanine DNA N-glycosylase activity"/>
    <property type="evidence" value="ECO:0007669"/>
    <property type="project" value="TreeGrafter"/>
</dbReference>
<keyword evidence="7" id="KW-0378">Hydrolase</keyword>
<evidence type="ECO:0000256" key="15">
    <source>
        <dbReference type="ARBA" id="ARBA00073127"/>
    </source>
</evidence>
<comment type="similarity">
    <text evidence="4">Belongs to the type-1 OGG1 family.</text>
</comment>
<proteinExistence type="inferred from homology"/>
<feature type="compositionally biased region" description="Polar residues" evidence="16">
    <location>
        <begin position="334"/>
        <end position="344"/>
    </location>
</feature>
<dbReference type="InterPro" id="IPR003265">
    <property type="entry name" value="HhH-GPD_domain"/>
</dbReference>
<dbReference type="OrthoDB" id="238681at2759"/>
<evidence type="ECO:0000313" key="19">
    <source>
        <dbReference type="RefSeq" id="XP_031568870.1"/>
    </source>
</evidence>